<sequence>MCTVYHWDFSGTLDWAIDKFEKEGQFPNAWSPKGENYDKYNILNYSNRLNESSTLEIVDSVIFDICDENVLRSSMDGIPTVAIEILKEAGVISIEDLRPIVPMCTIAGLTDIAEMIKRREELRFVLWVLRLR</sequence>
<reference evidence="2" key="4">
    <citation type="submission" date="2024-02" db="EMBL/GenBank/DDBJ databases">
        <title>Comparative genomics of Cryptococcus and Kwoniella reveals pathogenesis evolution and contrasting modes of karyotype evolution via chromosome fusion or intercentromeric recombination.</title>
        <authorList>
            <person name="Coelho M.A."/>
            <person name="David-Palma M."/>
            <person name="Shea T."/>
            <person name="Bowers K."/>
            <person name="McGinley-Smith S."/>
            <person name="Mohammad A.W."/>
            <person name="Gnirke A."/>
            <person name="Yurkov A.M."/>
            <person name="Nowrousian M."/>
            <person name="Sun S."/>
            <person name="Cuomo C.A."/>
            <person name="Heitman J."/>
        </authorList>
    </citation>
    <scope>NUCLEOTIDE SEQUENCE</scope>
    <source>
        <strain evidence="2">CBS 10737</strain>
    </source>
</reference>
<gene>
    <name evidence="1" type="ORF">I206_03565</name>
    <name evidence="2" type="ORF">I206_105533</name>
</gene>
<evidence type="ECO:0000313" key="1">
    <source>
        <dbReference type="EMBL" id="OCF50246.1"/>
    </source>
</evidence>
<protein>
    <submittedName>
        <fullName evidence="1">Uncharacterized protein</fullName>
    </submittedName>
</protein>
<keyword evidence="3" id="KW-1185">Reference proteome</keyword>
<dbReference type="KEGG" id="kpin:30171934"/>
<dbReference type="RefSeq" id="XP_019011465.1">
    <property type="nucleotide sequence ID" value="XM_019155311.1"/>
</dbReference>
<reference evidence="2" key="2">
    <citation type="submission" date="2013-07" db="EMBL/GenBank/DDBJ databases">
        <authorList>
            <consortium name="The Broad Institute Genome Sequencing Platform"/>
            <person name="Cuomo C."/>
            <person name="Litvintseva A."/>
            <person name="Chen Y."/>
            <person name="Heitman J."/>
            <person name="Sun S."/>
            <person name="Springer D."/>
            <person name="Dromer F."/>
            <person name="Young S.K."/>
            <person name="Zeng Q."/>
            <person name="Gargeya S."/>
            <person name="Fitzgerald M."/>
            <person name="Abouelleil A."/>
            <person name="Alvarado L."/>
            <person name="Berlin A.M."/>
            <person name="Chapman S.B."/>
            <person name="Dewar J."/>
            <person name="Goldberg J."/>
            <person name="Griggs A."/>
            <person name="Gujja S."/>
            <person name="Hansen M."/>
            <person name="Howarth C."/>
            <person name="Imamovic A."/>
            <person name="Larimer J."/>
            <person name="McCowan C."/>
            <person name="Murphy C."/>
            <person name="Pearson M."/>
            <person name="Priest M."/>
            <person name="Roberts A."/>
            <person name="Saif S."/>
            <person name="Shea T."/>
            <person name="Sykes S."/>
            <person name="Wortman J."/>
            <person name="Nusbaum C."/>
            <person name="Birren B."/>
        </authorList>
    </citation>
    <scope>NUCLEOTIDE SEQUENCE</scope>
    <source>
        <strain evidence="2">CBS 10737</strain>
    </source>
</reference>
<dbReference type="AlphaFoldDB" id="A0A1B9I402"/>
<proteinExistence type="predicted"/>
<evidence type="ECO:0000313" key="2">
    <source>
        <dbReference type="EMBL" id="WWC71575.1"/>
    </source>
</evidence>
<organism evidence="1">
    <name type="scientific">Kwoniella pini CBS 10737</name>
    <dbReference type="NCBI Taxonomy" id="1296096"/>
    <lineage>
        <taxon>Eukaryota</taxon>
        <taxon>Fungi</taxon>
        <taxon>Dikarya</taxon>
        <taxon>Basidiomycota</taxon>
        <taxon>Agaricomycotina</taxon>
        <taxon>Tremellomycetes</taxon>
        <taxon>Tremellales</taxon>
        <taxon>Cryptococcaceae</taxon>
        <taxon>Kwoniella</taxon>
    </lineage>
</organism>
<dbReference type="EMBL" id="KI894010">
    <property type="protein sequence ID" value="OCF50246.1"/>
    <property type="molecule type" value="Genomic_DNA"/>
</dbReference>
<reference evidence="1" key="3">
    <citation type="submission" date="2016-07" db="EMBL/GenBank/DDBJ databases">
        <title>Evolution of pathogenesis and genome organization in the Tremellales.</title>
        <authorList>
            <person name="Cuomo C."/>
            <person name="Litvintseva A."/>
            <person name="Heitman J."/>
            <person name="Chen Y."/>
            <person name="Sun S."/>
            <person name="Springer D."/>
            <person name="Dromer F."/>
            <person name="Young S."/>
            <person name="Zeng Q."/>
            <person name="Chapman S."/>
            <person name="Gujja S."/>
            <person name="Saif S."/>
            <person name="Birren B."/>
        </authorList>
    </citation>
    <scope>NUCLEOTIDE SEQUENCE</scope>
    <source>
        <strain evidence="1">CBS 10737</strain>
    </source>
</reference>
<evidence type="ECO:0000313" key="3">
    <source>
        <dbReference type="Proteomes" id="UP000094020"/>
    </source>
</evidence>
<dbReference type="Proteomes" id="UP000094020">
    <property type="component" value="Chromosome 7"/>
</dbReference>
<dbReference type="GeneID" id="30171934"/>
<dbReference type="EMBL" id="CP144525">
    <property type="protein sequence ID" value="WWC71575.1"/>
    <property type="molecule type" value="Genomic_DNA"/>
</dbReference>
<reference evidence="1" key="1">
    <citation type="submission" date="2013-07" db="EMBL/GenBank/DDBJ databases">
        <title>The Genome Sequence of Cryptococcus pinus CBS10737.</title>
        <authorList>
            <consortium name="The Broad Institute Genome Sequencing Platform"/>
            <person name="Cuomo C."/>
            <person name="Litvintseva A."/>
            <person name="Chen Y."/>
            <person name="Heitman J."/>
            <person name="Sun S."/>
            <person name="Springer D."/>
            <person name="Dromer F."/>
            <person name="Young S.K."/>
            <person name="Zeng Q."/>
            <person name="Gargeya S."/>
            <person name="Fitzgerald M."/>
            <person name="Abouelleil A."/>
            <person name="Alvarado L."/>
            <person name="Berlin A.M."/>
            <person name="Chapman S.B."/>
            <person name="Dewar J."/>
            <person name="Goldberg J."/>
            <person name="Griggs A."/>
            <person name="Gujja S."/>
            <person name="Hansen M."/>
            <person name="Howarth C."/>
            <person name="Imamovic A."/>
            <person name="Larimer J."/>
            <person name="McCowan C."/>
            <person name="Murphy C."/>
            <person name="Pearson M."/>
            <person name="Priest M."/>
            <person name="Roberts A."/>
            <person name="Saif S."/>
            <person name="Shea T."/>
            <person name="Sykes S."/>
            <person name="Wortman J."/>
            <person name="Nusbaum C."/>
            <person name="Birren B."/>
        </authorList>
    </citation>
    <scope>NUCLEOTIDE SEQUENCE [LARGE SCALE GENOMIC DNA]</scope>
    <source>
        <strain evidence="1">CBS 10737</strain>
    </source>
</reference>
<accession>A0A1B9I402</accession>
<name>A0A1B9I402_9TREE</name>